<gene>
    <name evidence="1" type="ORF">PA7_47980</name>
</gene>
<proteinExistence type="predicted"/>
<keyword evidence="2" id="KW-1185">Reference proteome</keyword>
<organism evidence="1 2">
    <name type="scientific">Pseudonocardia asaccharolytica DSM 44247 = NBRC 16224</name>
    <dbReference type="NCBI Taxonomy" id="1123024"/>
    <lineage>
        <taxon>Bacteria</taxon>
        <taxon>Bacillati</taxon>
        <taxon>Actinomycetota</taxon>
        <taxon>Actinomycetes</taxon>
        <taxon>Pseudonocardiales</taxon>
        <taxon>Pseudonocardiaceae</taxon>
        <taxon>Pseudonocardia</taxon>
    </lineage>
</organism>
<dbReference type="EMBL" id="BJVI01000120">
    <property type="protein sequence ID" value="GEL20961.1"/>
    <property type="molecule type" value="Genomic_DNA"/>
</dbReference>
<protein>
    <submittedName>
        <fullName evidence="1">Uncharacterized protein</fullName>
    </submittedName>
</protein>
<evidence type="ECO:0000313" key="2">
    <source>
        <dbReference type="Proteomes" id="UP000321328"/>
    </source>
</evidence>
<dbReference type="RefSeq" id="WP_028931481.1">
    <property type="nucleotide sequence ID" value="NZ_AUII01000027.1"/>
</dbReference>
<accession>A0A511D836</accession>
<name>A0A511D836_9PSEU</name>
<dbReference type="STRING" id="1123024.GCA_000423625_04150"/>
<dbReference type="AlphaFoldDB" id="A0A511D836"/>
<comment type="caution">
    <text evidence="1">The sequence shown here is derived from an EMBL/GenBank/DDBJ whole genome shotgun (WGS) entry which is preliminary data.</text>
</comment>
<evidence type="ECO:0000313" key="1">
    <source>
        <dbReference type="EMBL" id="GEL20961.1"/>
    </source>
</evidence>
<dbReference type="Proteomes" id="UP000321328">
    <property type="component" value="Unassembled WGS sequence"/>
</dbReference>
<sequence>MHTPTLTGLGKRTHLLTPDVGPDLQVRDIAAVLEGEELSGEERSNHHSFGLSMSACPLVPPLDRSQIPVGAHRAESRQRYVALPWFG</sequence>
<reference evidence="1 2" key="1">
    <citation type="submission" date="2019-07" db="EMBL/GenBank/DDBJ databases">
        <title>Whole genome shotgun sequence of Pseudonocardia asaccharolytica NBRC 16224.</title>
        <authorList>
            <person name="Hosoyama A."/>
            <person name="Uohara A."/>
            <person name="Ohji S."/>
            <person name="Ichikawa N."/>
        </authorList>
    </citation>
    <scope>NUCLEOTIDE SEQUENCE [LARGE SCALE GENOMIC DNA]</scope>
    <source>
        <strain evidence="1 2">NBRC 16224</strain>
    </source>
</reference>